<feature type="compositionally biased region" description="Basic and acidic residues" evidence="4">
    <location>
        <begin position="165"/>
        <end position="178"/>
    </location>
</feature>
<evidence type="ECO:0000259" key="5">
    <source>
        <dbReference type="PROSITE" id="PS52035"/>
    </source>
</evidence>
<dbReference type="SUPFAM" id="SSF53187">
    <property type="entry name" value="Zn-dependent exopeptidases"/>
    <property type="match status" value="1"/>
</dbReference>
<dbReference type="Gene3D" id="3.40.630.10">
    <property type="entry name" value="Zn peptidases"/>
    <property type="match status" value="1"/>
</dbReference>
<evidence type="ECO:0000256" key="4">
    <source>
        <dbReference type="SAM" id="MobiDB-lite"/>
    </source>
</evidence>
<feature type="region of interest" description="Disordered" evidence="4">
    <location>
        <begin position="1499"/>
        <end position="1557"/>
    </location>
</feature>
<keyword evidence="7" id="KW-1185">Reference proteome</keyword>
<evidence type="ECO:0000256" key="2">
    <source>
        <dbReference type="ARBA" id="ARBA00005988"/>
    </source>
</evidence>
<comment type="similarity">
    <text evidence="2 3">Belongs to the peptidase M14 family.</text>
</comment>
<dbReference type="InterPro" id="IPR050821">
    <property type="entry name" value="Cytosolic_carboxypeptidase"/>
</dbReference>
<feature type="compositionally biased region" description="Basic and acidic residues" evidence="4">
    <location>
        <begin position="782"/>
        <end position="794"/>
    </location>
</feature>
<feature type="compositionally biased region" description="Gly residues" evidence="4">
    <location>
        <begin position="1220"/>
        <end position="1231"/>
    </location>
</feature>
<dbReference type="GeneID" id="20039535"/>
<dbReference type="GO" id="GO:0004181">
    <property type="term" value="F:metallocarboxypeptidase activity"/>
    <property type="evidence" value="ECO:0007669"/>
    <property type="project" value="InterPro"/>
</dbReference>
<protein>
    <recommendedName>
        <fullName evidence="5">Peptidase M14 domain-containing protein</fullName>
    </recommendedName>
</protein>
<comment type="cofactor">
    <cofactor evidence="1">
        <name>Zn(2+)</name>
        <dbReference type="ChEBI" id="CHEBI:29105"/>
    </cofactor>
</comment>
<dbReference type="Proteomes" id="UP000030640">
    <property type="component" value="Unassembled WGS sequence"/>
</dbReference>
<dbReference type="VEuPathDB" id="PlasmoDB:C922_04261"/>
<dbReference type="GO" id="GO:0006508">
    <property type="term" value="P:proteolysis"/>
    <property type="evidence" value="ECO:0007669"/>
    <property type="project" value="InterPro"/>
</dbReference>
<feature type="compositionally biased region" description="Polar residues" evidence="4">
    <location>
        <begin position="1086"/>
        <end position="1106"/>
    </location>
</feature>
<proteinExistence type="inferred from homology"/>
<feature type="compositionally biased region" description="Basic residues" evidence="4">
    <location>
        <begin position="1528"/>
        <end position="1540"/>
    </location>
</feature>
<dbReference type="EMBL" id="KI965480">
    <property type="protein sequence ID" value="EUD65318.1"/>
    <property type="molecule type" value="Genomic_DNA"/>
</dbReference>
<sequence length="1557" mass="175043">MLIEDEDNSSHLQHFDYHSPGPAYLLRHLGIGGEYGRRKGICAKGCDEAAEKRKKSEVEPPICNNDREVVNHGREGNEEKFKSILPQGGERKNHVDISGRSGSSDGCGRRSGSRSDRRRGDTLEVNQLDLIFHESVKAVYEGTNAQVEIPTITRGKRKGGAPCPLREKDSATEKHSDDVDPDKIHIKEMTNQVNFPQKIENVKIFLKERLENVNQRNKQLFVQSMSNISETLNYNFLCICQNGGELDPASFAWHDSFLGHAVGGAATVGRAATLGGTPNVAERDGNEGERDQWKELPSSPSSCPPNIYKKLKNIRCVEEPGHTYKYVYPPKYKPDLTKEVTVPKGSILFNSKFESANLKYVLKQKNREVYSIFLNHDVRSNEKKNQWFYFSASYVPGVYYQSDYFEERKRKNEPSCINRIINEIGGDVHLNNNEGVKASFDSSDFFLVSNVKKLQRPFSVQFKIENMSRPYFLYKEGHSPLVFSQCRSMKENVHWERAAYNVTYTRNDNPRHFNLKTNAFEKLFYCTYTLEFSYDFVYPYDTVYFASSLPYSYSYLLRYLGLLKTYVHSVQEREKKINYVQGTLCTTACGFPCTVVAITNYDRGGEAKTEAKREAKTEVNTEAAPTGKNYVGSTNIEGSHRKKIPGEADQAKQLHSVGSIRVPIGGNPTLLDVAKETPCQSCEGHTYIDDARCMYNLCHPRWTGDGKEGDDNLRERSPRKCSDAFMRQFERLLERHSMHPVNHDGGKSQRWSATSPSLSGSSTHVVNSPPVNASPQRMGKQPPEREAPSQPRREGKKIIFLTARVHPGETNASYVMHGFLAFITSENAYADSLRDNFIFIVIPMLNIDGVILGHNRLCSNGFDLNRQWNRPIYYLHQTVHTAKTLIRRIHRNGRIVFFCDFHGHSRKYNCFLFGNSDSRAHLRGRKKLAEIFPEVLGASLPWFSLEDTKFKSDITNRGVARHVCGSEFAIDCSYTFEVSLIGVKMRRSSNGVLPEWGRTNEEEDHSHQAGEPIDTVDAVEAIEAEGGHTCDDKDKYNFFFYDENVLMLTGISFGISLFKFFNFVSHHKASISEGGKLFQEDEEQQQKGTKQMEQNKMVNQNGSSDMPPSRFKANRRMQIRGQLACHRSNMNMSERKKKGEIVKKANLRGVLPLGRVAVEPTLEVKNDPVQPTACVKGHPAGGGPLEGGCRSSKASEVKGDEETSSSSRKGKSTSRYAGSCGSGSGNCNGRGGEGEWQLQKGVAKSDASAGKDQRAVKEKGLSNRRKDGKVKTTNDVKESHVQEEPKGKPNNRGPIRKVPTCSMKKKHWMKLLPNRNPFFCLLKGKGSAGSNGRQRSSLVKVCLPGNGNSASKEERHGKLSTPANRISRPRIRNPCVEEDVEVELCEELQPGGKKKPHGYNPKFGGKKRSGGGHPTGKFSRQKKRPLPITRRKLVMIKKVKSVKGRKENSPQAKEKEKGEKNLDFCFNHGGVKGEYLICLKRKRLKGGLGLIKLLRRKVRPSGVARASDSVVGEAPPFRGRRPTNGETKRKRKRRRKKKNVPGKGVSMSTLANEKRDG</sequence>
<feature type="region of interest" description="Disordered" evidence="4">
    <location>
        <begin position="616"/>
        <end position="641"/>
    </location>
</feature>
<evidence type="ECO:0000313" key="6">
    <source>
        <dbReference type="EMBL" id="EUD65318.1"/>
    </source>
</evidence>
<feature type="compositionally biased region" description="Basic and acidic residues" evidence="4">
    <location>
        <begin position="1249"/>
        <end position="1287"/>
    </location>
</feature>
<feature type="region of interest" description="Disordered" evidence="4">
    <location>
        <begin position="155"/>
        <end position="178"/>
    </location>
</feature>
<dbReference type="GO" id="GO:0008270">
    <property type="term" value="F:zinc ion binding"/>
    <property type="evidence" value="ECO:0007669"/>
    <property type="project" value="InterPro"/>
</dbReference>
<gene>
    <name evidence="6" type="ORF">C922_04261</name>
</gene>
<feature type="region of interest" description="Disordered" evidence="4">
    <location>
        <begin position="739"/>
        <end position="794"/>
    </location>
</feature>
<dbReference type="PROSITE" id="PS52035">
    <property type="entry name" value="PEPTIDASE_M14"/>
    <property type="match status" value="1"/>
</dbReference>
<dbReference type="RefSeq" id="XP_008818068.1">
    <property type="nucleotide sequence ID" value="XM_008819846.1"/>
</dbReference>
<evidence type="ECO:0000313" key="7">
    <source>
        <dbReference type="Proteomes" id="UP000030640"/>
    </source>
</evidence>
<feature type="region of interest" description="Disordered" evidence="4">
    <location>
        <begin position="275"/>
        <end position="301"/>
    </location>
</feature>
<dbReference type="OrthoDB" id="10253041at2759"/>
<feature type="region of interest" description="Disordered" evidence="4">
    <location>
        <begin position="82"/>
        <end position="121"/>
    </location>
</feature>
<evidence type="ECO:0000256" key="3">
    <source>
        <dbReference type="PROSITE-ProRule" id="PRU01379"/>
    </source>
</evidence>
<dbReference type="PANTHER" id="PTHR12756">
    <property type="entry name" value="CYTOSOLIC CARBOXYPEPTIDASE"/>
    <property type="match status" value="1"/>
</dbReference>
<reference evidence="6 7" key="1">
    <citation type="submission" date="2013-02" db="EMBL/GenBank/DDBJ databases">
        <title>The Genome Sequence of Plasmodium inui San Antonio 1.</title>
        <authorList>
            <consortium name="The Broad Institute Genome Sequencing Platform"/>
            <consortium name="The Broad Institute Genome Sequencing Center for Infectious Disease"/>
            <person name="Neafsey D."/>
            <person name="Cheeseman I."/>
            <person name="Volkman S."/>
            <person name="Adams J."/>
            <person name="Walker B."/>
            <person name="Young S.K."/>
            <person name="Zeng Q."/>
            <person name="Gargeya S."/>
            <person name="Fitzgerald M."/>
            <person name="Haas B."/>
            <person name="Abouelleil A."/>
            <person name="Alvarado L."/>
            <person name="Arachchi H.M."/>
            <person name="Berlin A.M."/>
            <person name="Chapman S.B."/>
            <person name="Dewar J."/>
            <person name="Goldberg J."/>
            <person name="Griggs A."/>
            <person name="Gujja S."/>
            <person name="Hansen M."/>
            <person name="Howarth C."/>
            <person name="Imamovic A."/>
            <person name="Larimer J."/>
            <person name="McCowan C."/>
            <person name="Murphy C."/>
            <person name="Neiman D."/>
            <person name="Pearson M."/>
            <person name="Priest M."/>
            <person name="Roberts A."/>
            <person name="Saif S."/>
            <person name="Shea T."/>
            <person name="Sisk P."/>
            <person name="Sykes S."/>
            <person name="Wortman J."/>
            <person name="Nusbaum C."/>
            <person name="Birren B."/>
        </authorList>
    </citation>
    <scope>NUCLEOTIDE SEQUENCE [LARGE SCALE GENOMIC DNA]</scope>
    <source>
        <strain evidence="6 7">San Antonio 1</strain>
    </source>
</reference>
<dbReference type="InterPro" id="IPR000834">
    <property type="entry name" value="Peptidase_M14"/>
</dbReference>
<feature type="active site" description="Proton donor/acceptor" evidence="3">
    <location>
        <position position="977"/>
    </location>
</feature>
<dbReference type="PANTHER" id="PTHR12756:SF11">
    <property type="entry name" value="CYTOSOLIC CARBOXYPEPTIDASE 1"/>
    <property type="match status" value="1"/>
</dbReference>
<feature type="region of interest" description="Disordered" evidence="4">
    <location>
        <begin position="1075"/>
        <end position="1110"/>
    </location>
</feature>
<dbReference type="Pfam" id="PF00246">
    <property type="entry name" value="Peptidase_M14"/>
    <property type="match status" value="1"/>
</dbReference>
<feature type="region of interest" description="Disordered" evidence="4">
    <location>
        <begin position="1391"/>
        <end position="1423"/>
    </location>
</feature>
<dbReference type="Gene3D" id="2.60.40.3120">
    <property type="match status" value="1"/>
</dbReference>
<organism evidence="6 7">
    <name type="scientific">Plasmodium inui San Antonio 1</name>
    <dbReference type="NCBI Taxonomy" id="1237626"/>
    <lineage>
        <taxon>Eukaryota</taxon>
        <taxon>Sar</taxon>
        <taxon>Alveolata</taxon>
        <taxon>Apicomplexa</taxon>
        <taxon>Aconoidasida</taxon>
        <taxon>Haemosporida</taxon>
        <taxon>Plasmodiidae</taxon>
        <taxon>Plasmodium</taxon>
        <taxon>Plasmodium (Plasmodium)</taxon>
    </lineage>
</organism>
<feature type="compositionally biased region" description="Low complexity" evidence="4">
    <location>
        <begin position="752"/>
        <end position="762"/>
    </location>
</feature>
<name>W7A1S0_9APIC</name>
<feature type="region of interest" description="Disordered" evidence="4">
    <location>
        <begin position="1169"/>
        <end position="1298"/>
    </location>
</feature>
<evidence type="ECO:0000256" key="1">
    <source>
        <dbReference type="ARBA" id="ARBA00001947"/>
    </source>
</evidence>
<feature type="domain" description="Peptidase M14" evidence="5">
    <location>
        <begin position="717"/>
        <end position="1016"/>
    </location>
</feature>
<accession>W7A1S0</accession>
<feature type="compositionally biased region" description="Polar residues" evidence="4">
    <location>
        <begin position="763"/>
        <end position="775"/>
    </location>
</feature>
<feature type="compositionally biased region" description="Basic and acidic residues" evidence="4">
    <location>
        <begin position="281"/>
        <end position="294"/>
    </location>
</feature>